<evidence type="ECO:0000313" key="2">
    <source>
        <dbReference type="EMBL" id="KAJ8049147.1"/>
    </source>
</evidence>
<reference evidence="2" key="1">
    <citation type="submission" date="2021-10" db="EMBL/GenBank/DDBJ databases">
        <title>Tropical sea cucumber genome reveals ecological adaptation and Cuvierian tubules defense mechanism.</title>
        <authorList>
            <person name="Chen T."/>
        </authorList>
    </citation>
    <scope>NUCLEOTIDE SEQUENCE</scope>
    <source>
        <strain evidence="2">Nanhai2018</strain>
        <tissue evidence="2">Muscle</tissue>
    </source>
</reference>
<dbReference type="InterPro" id="IPR022041">
    <property type="entry name" value="Methyltransf_FA"/>
</dbReference>
<dbReference type="PANTHER" id="PTHR36695:SF12">
    <property type="entry name" value="AGAP008648-PA"/>
    <property type="match status" value="1"/>
</dbReference>
<proteinExistence type="predicted"/>
<gene>
    <name evidence="2" type="ORF">HOLleu_01757</name>
</gene>
<sequence length="382" mass="43348">MSSSIMNVYVNHNVKDFVPYKRNFSSSLKHAQWVMLLAIAYVLTSRVHGLSSETLQDDAPCSFPLQVNTNAVYFYQFLEIPMHIKLSSRIVFEVKSSKDVHIALAPTTNSTTLYEIVIGAGSNTFSTIRRCKLCADLVYRGTAFYLNSDEYRRFWITFGNNGSITVGKDEASSPFLEWTDPNPLEINYLGYSTGWKSKGEFRFCNFGVNSTLTPPTESVTELWSQANVTEEGTIAVSEETATKNDTTERPLNFPDTKHTVKKRYICYVSFILGSYIKKQLLVNTRGNRPTRKLTDVADQHQFEKLSPPNKEESTTNPEIAEAMEVSTESDLAYTNVSKRKEDFNAPSYVSYAKVIRHPEDKNETGTDGRIYNVAYESYNIER</sequence>
<protein>
    <submittedName>
        <fullName evidence="2">C3 and PZP-like alpha-2-macroglobulin domain-containing protein 8</fullName>
    </submittedName>
</protein>
<dbReference type="EMBL" id="JAIZAY010000001">
    <property type="protein sequence ID" value="KAJ8049147.1"/>
    <property type="molecule type" value="Genomic_DNA"/>
</dbReference>
<comment type="caution">
    <text evidence="2">The sequence shown here is derived from an EMBL/GenBank/DDBJ whole genome shotgun (WGS) entry which is preliminary data.</text>
</comment>
<evidence type="ECO:0000313" key="3">
    <source>
        <dbReference type="Proteomes" id="UP001152320"/>
    </source>
</evidence>
<dbReference type="PANTHER" id="PTHR36695">
    <property type="entry name" value="AGAP008648-PA"/>
    <property type="match status" value="1"/>
</dbReference>
<dbReference type="Pfam" id="PF12248">
    <property type="entry name" value="Methyltransf_FA"/>
    <property type="match status" value="1"/>
</dbReference>
<dbReference type="OrthoDB" id="8182187at2759"/>
<keyword evidence="3" id="KW-1185">Reference proteome</keyword>
<accession>A0A9Q1CPF3</accession>
<dbReference type="AlphaFoldDB" id="A0A9Q1CPF3"/>
<feature type="domain" description="Farnesoic acid O-methyl transferase" evidence="1">
    <location>
        <begin position="75"/>
        <end position="203"/>
    </location>
</feature>
<dbReference type="Proteomes" id="UP001152320">
    <property type="component" value="Chromosome 1"/>
</dbReference>
<evidence type="ECO:0000259" key="1">
    <source>
        <dbReference type="Pfam" id="PF12248"/>
    </source>
</evidence>
<name>A0A9Q1CPF3_HOLLE</name>
<organism evidence="2 3">
    <name type="scientific">Holothuria leucospilota</name>
    <name type="common">Black long sea cucumber</name>
    <name type="synonym">Mertensiothuria leucospilota</name>
    <dbReference type="NCBI Taxonomy" id="206669"/>
    <lineage>
        <taxon>Eukaryota</taxon>
        <taxon>Metazoa</taxon>
        <taxon>Echinodermata</taxon>
        <taxon>Eleutherozoa</taxon>
        <taxon>Echinozoa</taxon>
        <taxon>Holothuroidea</taxon>
        <taxon>Aspidochirotacea</taxon>
        <taxon>Aspidochirotida</taxon>
        <taxon>Holothuriidae</taxon>
        <taxon>Holothuria</taxon>
    </lineage>
</organism>